<protein>
    <submittedName>
        <fullName evidence="1">Uncharacterized protein</fullName>
    </submittedName>
</protein>
<keyword evidence="2" id="KW-1185">Reference proteome</keyword>
<sequence length="75" mass="8379">MPSANADGDELTRRAFAAYFRTGGTEQPARSGGVVERDGLLYVVLRHSRGLLGVYRVRNNGMLRRMRRSPADLED</sequence>
<accession>A0A101A8S0</accession>
<reference evidence="1 2" key="1">
    <citation type="submission" date="2016-01" db="EMBL/GenBank/DDBJ databases">
        <authorList>
            <consortium name="TB Trials Study Group"/>
            <person name="Sutton G."/>
            <person name="Brinkac L."/>
            <person name="Sanka R."/>
            <person name="Adams M."/>
            <person name="Lau E.L."/>
            <person name="Macaden R."/>
            <person name="Grewal H.M.S."/>
        </authorList>
    </citation>
    <scope>NUCLEOTIDE SEQUENCE [LARGE SCALE GENOMIC DNA]</scope>
    <source>
        <strain evidence="1 2">IS-1744</strain>
    </source>
</reference>
<organism evidence="1 2">
    <name type="scientific">Mycobacterium lehmannii</name>
    <dbReference type="NCBI Taxonomy" id="2048550"/>
    <lineage>
        <taxon>Bacteria</taxon>
        <taxon>Bacillati</taxon>
        <taxon>Actinomycetota</taxon>
        <taxon>Actinomycetes</taxon>
        <taxon>Mycobacteriales</taxon>
        <taxon>Mycobacteriaceae</taxon>
        <taxon>Mycobacterium</taxon>
    </lineage>
</organism>
<evidence type="ECO:0000313" key="1">
    <source>
        <dbReference type="EMBL" id="KUI17370.1"/>
    </source>
</evidence>
<proteinExistence type="predicted"/>
<dbReference type="Proteomes" id="UP000053707">
    <property type="component" value="Unassembled WGS sequence"/>
</dbReference>
<dbReference type="EMBL" id="LQIR01000013">
    <property type="protein sequence ID" value="KUI17370.1"/>
    <property type="molecule type" value="Genomic_DNA"/>
</dbReference>
<evidence type="ECO:0000313" key="2">
    <source>
        <dbReference type="Proteomes" id="UP000053707"/>
    </source>
</evidence>
<comment type="caution">
    <text evidence="1">The sequence shown here is derived from an EMBL/GenBank/DDBJ whole genome shotgun (WGS) entry which is preliminary data.</text>
</comment>
<dbReference type="AlphaFoldDB" id="A0A101A8S0"/>
<gene>
    <name evidence="1" type="ORF">AU192_01260</name>
</gene>
<dbReference type="RefSeq" id="WP_064395716.1">
    <property type="nucleotide sequence ID" value="NZ_LQIR01000013.1"/>
</dbReference>
<name>A0A101A8S0_9MYCO</name>